<protein>
    <recommendedName>
        <fullName evidence="5">cathepsin E</fullName>
        <ecNumber evidence="5">3.4.23.34</ecNumber>
    </recommendedName>
</protein>
<dbReference type="GO" id="GO:0005768">
    <property type="term" value="C:endosome"/>
    <property type="evidence" value="ECO:0007669"/>
    <property type="project" value="UniProtKB-SubCell"/>
</dbReference>
<feature type="active site" evidence="10">
    <location>
        <position position="92"/>
    </location>
</feature>
<dbReference type="FunFam" id="2.40.70.10:FF:000006">
    <property type="entry name" value="Cathepsin E"/>
    <property type="match status" value="1"/>
</dbReference>
<gene>
    <name evidence="15" type="ORF">GDO78_008460</name>
</gene>
<reference evidence="15" key="1">
    <citation type="thesis" date="2020" institute="ProQuest LLC" country="789 East Eisenhower Parkway, Ann Arbor, MI, USA">
        <title>Comparative Genomics and Chromosome Evolution.</title>
        <authorList>
            <person name="Mudd A.B."/>
        </authorList>
    </citation>
    <scope>NUCLEOTIDE SEQUENCE</scope>
    <source>
        <strain evidence="15">HN-11 Male</strain>
        <tissue evidence="15">Kidney and liver</tissue>
    </source>
</reference>
<evidence type="ECO:0000256" key="7">
    <source>
        <dbReference type="ARBA" id="ARBA00023157"/>
    </source>
</evidence>
<dbReference type="Gene3D" id="6.10.140.60">
    <property type="match status" value="1"/>
</dbReference>
<dbReference type="InterPro" id="IPR012848">
    <property type="entry name" value="Aspartic_peptidase_N"/>
</dbReference>
<dbReference type="PROSITE" id="PS00141">
    <property type="entry name" value="ASP_PROTEASE"/>
    <property type="match status" value="2"/>
</dbReference>
<evidence type="ECO:0000256" key="11">
    <source>
        <dbReference type="PIRSR" id="PIRSR601461-2"/>
    </source>
</evidence>
<dbReference type="PRINTS" id="PR00792">
    <property type="entry name" value="PEPSIN"/>
</dbReference>
<comment type="similarity">
    <text evidence="3 12">Belongs to the peptidase A1 family.</text>
</comment>
<feature type="domain" description="Peptidase A1" evidence="14">
    <location>
        <begin position="74"/>
        <end position="382"/>
    </location>
</feature>
<dbReference type="Proteomes" id="UP000770717">
    <property type="component" value="Unassembled WGS sequence"/>
</dbReference>
<dbReference type="Pfam" id="PF00026">
    <property type="entry name" value="Asp"/>
    <property type="match status" value="1"/>
</dbReference>
<evidence type="ECO:0000259" key="14">
    <source>
        <dbReference type="PROSITE" id="PS51767"/>
    </source>
</evidence>
<evidence type="ECO:0000256" key="12">
    <source>
        <dbReference type="RuleBase" id="RU000454"/>
    </source>
</evidence>
<evidence type="ECO:0000313" key="16">
    <source>
        <dbReference type="Proteomes" id="UP000770717"/>
    </source>
</evidence>
<keyword evidence="12" id="KW-0645">Protease</keyword>
<dbReference type="SUPFAM" id="SSF50630">
    <property type="entry name" value="Acid proteases"/>
    <property type="match status" value="1"/>
</dbReference>
<dbReference type="GO" id="GO:0004190">
    <property type="term" value="F:aspartic-type endopeptidase activity"/>
    <property type="evidence" value="ECO:0007669"/>
    <property type="project" value="UniProtKB-KW"/>
</dbReference>
<evidence type="ECO:0000256" key="5">
    <source>
        <dbReference type="ARBA" id="ARBA00013240"/>
    </source>
</evidence>
<evidence type="ECO:0000256" key="6">
    <source>
        <dbReference type="ARBA" id="ARBA00022753"/>
    </source>
</evidence>
<evidence type="ECO:0000256" key="13">
    <source>
        <dbReference type="SAM" id="SignalP"/>
    </source>
</evidence>
<comment type="catalytic activity">
    <reaction evidence="1">
        <text>Similar to cathepsin D, but slightly broader specificity.</text>
        <dbReference type="EC" id="3.4.23.34"/>
    </reaction>
</comment>
<evidence type="ECO:0000256" key="3">
    <source>
        <dbReference type="ARBA" id="ARBA00007447"/>
    </source>
</evidence>
<evidence type="ECO:0000256" key="1">
    <source>
        <dbReference type="ARBA" id="ARBA00001898"/>
    </source>
</evidence>
<dbReference type="EC" id="3.4.23.34" evidence="5"/>
<keyword evidence="12" id="KW-0378">Hydrolase</keyword>
<feature type="signal peptide" evidence="13">
    <location>
        <begin position="1"/>
        <end position="16"/>
    </location>
</feature>
<dbReference type="EMBL" id="WNTK01000004">
    <property type="protein sequence ID" value="KAG9485397.1"/>
    <property type="molecule type" value="Genomic_DNA"/>
</dbReference>
<dbReference type="InterPro" id="IPR033121">
    <property type="entry name" value="PEPTIDASE_A1"/>
</dbReference>
<dbReference type="InterPro" id="IPR001969">
    <property type="entry name" value="Aspartic_peptidase_AS"/>
</dbReference>
<feature type="active site" evidence="10">
    <location>
        <position position="273"/>
    </location>
</feature>
<keyword evidence="7 11" id="KW-1015">Disulfide bond</keyword>
<comment type="subcellular location">
    <subcellularLocation>
        <location evidence="2">Endosome</location>
    </subcellularLocation>
</comment>
<evidence type="ECO:0000313" key="15">
    <source>
        <dbReference type="EMBL" id="KAG9485397.1"/>
    </source>
</evidence>
<proteinExistence type="inferred from homology"/>
<name>A0A8J6FC63_ELECQ</name>
<evidence type="ECO:0000256" key="10">
    <source>
        <dbReference type="PIRSR" id="PIRSR601461-1"/>
    </source>
</evidence>
<evidence type="ECO:0000256" key="8">
    <source>
        <dbReference type="ARBA" id="ARBA00023180"/>
    </source>
</evidence>
<keyword evidence="8" id="KW-0325">Glycoprotein</keyword>
<dbReference type="InterPro" id="IPR021109">
    <property type="entry name" value="Peptidase_aspartic_dom_sf"/>
</dbReference>
<comment type="function">
    <text evidence="9">May have a role in immune function. Probably involved in the processing of antigenic peptides during MHC class II-mediated antigen presentation.</text>
</comment>
<dbReference type="InterPro" id="IPR001461">
    <property type="entry name" value="Aspartic_peptidase_A1"/>
</dbReference>
<evidence type="ECO:0000256" key="9">
    <source>
        <dbReference type="ARBA" id="ARBA00058213"/>
    </source>
</evidence>
<dbReference type="AlphaFoldDB" id="A0A8J6FC63"/>
<evidence type="ECO:0000256" key="2">
    <source>
        <dbReference type="ARBA" id="ARBA00004177"/>
    </source>
</evidence>
<dbReference type="OrthoDB" id="771136at2759"/>
<keyword evidence="13" id="KW-0732">Signal</keyword>
<evidence type="ECO:0000256" key="4">
    <source>
        <dbReference type="ARBA" id="ARBA00011748"/>
    </source>
</evidence>
<feature type="disulfide bond" evidence="11">
    <location>
        <begin position="105"/>
        <end position="110"/>
    </location>
</feature>
<dbReference type="PROSITE" id="PS51767">
    <property type="entry name" value="PEPTIDASE_A1"/>
    <property type="match status" value="1"/>
</dbReference>
<feature type="chain" id="PRO_5035195067" description="cathepsin E" evidence="13">
    <location>
        <begin position="17"/>
        <end position="385"/>
    </location>
</feature>
<keyword evidence="6" id="KW-0967">Endosome</keyword>
<keyword evidence="12" id="KW-0064">Aspartyl protease</keyword>
<dbReference type="PANTHER" id="PTHR47966:SF81">
    <property type="entry name" value="MGC108380 PROTEIN"/>
    <property type="match status" value="1"/>
</dbReference>
<comment type="subunit">
    <text evidence="4">Homodimer; disulfide-linked.</text>
</comment>
<dbReference type="Gene3D" id="2.40.70.10">
    <property type="entry name" value="Acid Proteases"/>
    <property type="match status" value="2"/>
</dbReference>
<dbReference type="PANTHER" id="PTHR47966">
    <property type="entry name" value="BETA-SITE APP-CLEAVING ENZYME, ISOFORM A-RELATED"/>
    <property type="match status" value="1"/>
</dbReference>
<organism evidence="15 16">
    <name type="scientific">Eleutherodactylus coqui</name>
    <name type="common">Puerto Rican coqui</name>
    <dbReference type="NCBI Taxonomy" id="57060"/>
    <lineage>
        <taxon>Eukaryota</taxon>
        <taxon>Metazoa</taxon>
        <taxon>Chordata</taxon>
        <taxon>Craniata</taxon>
        <taxon>Vertebrata</taxon>
        <taxon>Euteleostomi</taxon>
        <taxon>Amphibia</taxon>
        <taxon>Batrachia</taxon>
        <taxon>Anura</taxon>
        <taxon>Neobatrachia</taxon>
        <taxon>Hyloidea</taxon>
        <taxon>Eleutherodactylidae</taxon>
        <taxon>Eleutherodactylinae</taxon>
        <taxon>Eleutherodactylus</taxon>
        <taxon>Eleutherodactylus</taxon>
    </lineage>
</organism>
<sequence>MKWLILLSIFLYLSEGQVRVPLKRLKSIRETMRDKGILEDFVKTHVKEPAIKYNLNNQNNFGVVYEPMYLNNYYFGEISIGTPPQNFLVAFDTGSSNLWVASTYCQSSACTNHPLFNPGQSSTYSTNNQQFAMSYGSGSMTGVLGYDTVTVQGLSIQNQEFGLSVTEPSSFFYYAKFDGIFGMAYQSMSAGGATTAVQGLIQQNLIPQPVFSFYLTGQSGEVILGGVDNSLYSGQIVWTPVTEQIYWQIAIDGFSINGQASGWCSQGCQGIVDTGTPLLTIPQQYLGQLLQYIGAQEGQNGGYYVNCNNVQSLPAISFTISGVQFSIPPSGYILQINGYCEVGFESTYLPSRNGQPLWILGDVFLRQYYSVYDFGNNQVGFATMA</sequence>
<dbReference type="FunFam" id="2.40.70.10:FF:000004">
    <property type="entry name" value="Pepsin A"/>
    <property type="match status" value="1"/>
</dbReference>
<comment type="caution">
    <text evidence="15">The sequence shown here is derived from an EMBL/GenBank/DDBJ whole genome shotgun (WGS) entry which is preliminary data.</text>
</comment>
<keyword evidence="16" id="KW-1185">Reference proteome</keyword>
<dbReference type="Pfam" id="PF07966">
    <property type="entry name" value="A1_Propeptide"/>
    <property type="match status" value="1"/>
</dbReference>
<dbReference type="GO" id="GO:0006508">
    <property type="term" value="P:proteolysis"/>
    <property type="evidence" value="ECO:0007669"/>
    <property type="project" value="UniProtKB-KW"/>
</dbReference>
<accession>A0A8J6FC63</accession>